<keyword evidence="5" id="KW-1185">Reference proteome</keyword>
<evidence type="ECO:0000313" key="4">
    <source>
        <dbReference type="EMBL" id="SJZ35292.1"/>
    </source>
</evidence>
<dbReference type="InterPro" id="IPR040528">
    <property type="entry name" value="Lectin-like"/>
</dbReference>
<dbReference type="RefSeq" id="WP_078785729.1">
    <property type="nucleotide sequence ID" value="NZ_FMTO01000002.1"/>
</dbReference>
<dbReference type="Pfam" id="PF00112">
    <property type="entry name" value="Peptidase_C1"/>
    <property type="match status" value="1"/>
</dbReference>
<sequence length="864" mass="95684">MKKIGTLSISLALMMGLATGNIPAVQGNNQYTQGQAYDEESVVSEESTESDEVIENTEDTESTETDGATYGADGNDSDDLIEVEDFSDKVYIEDGFVKNNIMAIDNRDDVVVETDEKLPESKRIYSAEIAEDSEVDVDVNKASSIPDKFTLGKLSGIRYQGQYGVCWAYCANTCLETAYLNQGLGDSINYSEYQLLYATFHGEKDKFVSSVNPWYDQGGFNYMAIGTLAMNRAMALDSKYPFDTSKTLTKEDIGTGVNNIKEAVLLPDFPEDYSNYAGDQWFAVINNIKKEINNGHAIGIALDASTSKYDSSKKSYYTSWNGGDKPGTNHEAVIVGWDDSKITSAGSNKPGAFYIHNSWSTNHGENGYDWISYYDASLSSPGYYTVSSDPVDNEECVYSHSEAGWMGKGLSMSKNTFEGVNVFVAEEEFTINKIGFYTNYEADYVIDFITDIPSNNNFHMGATRGTVSGHVDNAGFYKVDYDHGFTVKKGEKFAISINLKDMNGKNRIFFEGGNRSLSSDGLSRVTTISSGESFIFANNTWIDCSDVFGNFNLGQDFRNICVYAYGKKASSSNSEQGGTQPPVISGVSAKEATLYNPGNIAFYICDGKKYADAECTKELKDSDIVTYLFDKDLVGPAKYNGNIYYVKNGIVDKTFEGIVKYNNLYYAFKEGVIDKSKKGVIFTNKTYILFRDGAQRSDYSGLSAYNDKFLFMKEGHFYKYTGFSKRNDSYYYVKEGVTGKATGFRKGKINKVDAWWYIKNGTAFLTSNGFFKGTVEGKSGWWYVKNGKVITTTTGYVKGTVDGVSGWWYVTNGKVSTGKSGIFKGTVNGKTGKWYVKAGRVQLEYSGTRIISNSKFVIKNGLVQ</sequence>
<gene>
    <name evidence="4" type="ORF">SAMN02745110_00031</name>
</gene>
<dbReference type="SMART" id="SM00645">
    <property type="entry name" value="Pept_C1"/>
    <property type="match status" value="1"/>
</dbReference>
<keyword evidence="2" id="KW-0732">Signal</keyword>
<dbReference type="AlphaFoldDB" id="A0A1T4JYF4"/>
<proteinExistence type="predicted"/>
<dbReference type="InterPro" id="IPR038765">
    <property type="entry name" value="Papain-like_cys_pep_sf"/>
</dbReference>
<feature type="compositionally biased region" description="Acidic residues" evidence="1">
    <location>
        <begin position="37"/>
        <end position="64"/>
    </location>
</feature>
<dbReference type="PROSITE" id="PS00139">
    <property type="entry name" value="THIOL_PROTEASE_CYS"/>
    <property type="match status" value="1"/>
</dbReference>
<dbReference type="InterPro" id="IPR048713">
    <property type="entry name" value="Choline_bind_rpt"/>
</dbReference>
<evidence type="ECO:0000256" key="2">
    <source>
        <dbReference type="SAM" id="SignalP"/>
    </source>
</evidence>
<dbReference type="GO" id="GO:0006508">
    <property type="term" value="P:proteolysis"/>
    <property type="evidence" value="ECO:0007669"/>
    <property type="project" value="UniProtKB-KW"/>
</dbReference>
<evidence type="ECO:0000256" key="1">
    <source>
        <dbReference type="SAM" id="MobiDB-lite"/>
    </source>
</evidence>
<dbReference type="Pfam" id="PF18560">
    <property type="entry name" value="Lectin_like"/>
    <property type="match status" value="1"/>
</dbReference>
<evidence type="ECO:0000313" key="5">
    <source>
        <dbReference type="Proteomes" id="UP000189857"/>
    </source>
</evidence>
<dbReference type="Pfam" id="PF21540">
    <property type="entry name" value="Choline_bind_4"/>
    <property type="match status" value="5"/>
</dbReference>
<dbReference type="GO" id="GO:0008234">
    <property type="term" value="F:cysteine-type peptidase activity"/>
    <property type="evidence" value="ECO:0007669"/>
    <property type="project" value="InterPro"/>
</dbReference>
<dbReference type="EMBL" id="FUXA01000003">
    <property type="protein sequence ID" value="SJZ35292.1"/>
    <property type="molecule type" value="Genomic_DNA"/>
</dbReference>
<organism evidence="4 5">
    <name type="scientific">Eubacterium ruminantium</name>
    <dbReference type="NCBI Taxonomy" id="42322"/>
    <lineage>
        <taxon>Bacteria</taxon>
        <taxon>Bacillati</taxon>
        <taxon>Bacillota</taxon>
        <taxon>Clostridia</taxon>
        <taxon>Eubacteriales</taxon>
        <taxon>Eubacteriaceae</taxon>
        <taxon>Eubacterium</taxon>
    </lineage>
</organism>
<name>A0A1T4JYF4_9FIRM</name>
<dbReference type="SUPFAM" id="SSF54001">
    <property type="entry name" value="Cysteine proteinases"/>
    <property type="match status" value="1"/>
</dbReference>
<dbReference type="Gene3D" id="3.90.70.10">
    <property type="entry name" value="Cysteine proteinases"/>
    <property type="match status" value="1"/>
</dbReference>
<dbReference type="OrthoDB" id="3648721at2"/>
<feature type="region of interest" description="Disordered" evidence="1">
    <location>
        <begin position="36"/>
        <end position="78"/>
    </location>
</feature>
<dbReference type="Proteomes" id="UP000189857">
    <property type="component" value="Unassembled WGS sequence"/>
</dbReference>
<reference evidence="4 5" key="1">
    <citation type="submission" date="2017-02" db="EMBL/GenBank/DDBJ databases">
        <authorList>
            <person name="Peterson S.W."/>
        </authorList>
    </citation>
    <scope>NUCLEOTIDE SEQUENCE [LARGE SCALE GENOMIC DNA]</scope>
    <source>
        <strain evidence="4 5">ATCC 17233</strain>
    </source>
</reference>
<protein>
    <submittedName>
        <fullName evidence="4">Cysteine protease, C1A family</fullName>
    </submittedName>
</protein>
<feature type="chain" id="PRO_5010585165" evidence="2">
    <location>
        <begin position="25"/>
        <end position="864"/>
    </location>
</feature>
<keyword evidence="4" id="KW-0645">Protease</keyword>
<accession>A0A1T4JYF4</accession>
<feature type="domain" description="Peptidase C1A papain C-terminal" evidence="3">
    <location>
        <begin position="145"/>
        <end position="383"/>
    </location>
</feature>
<evidence type="ECO:0000259" key="3">
    <source>
        <dbReference type="SMART" id="SM00645"/>
    </source>
</evidence>
<dbReference type="InterPro" id="IPR000668">
    <property type="entry name" value="Peptidase_C1A_C"/>
</dbReference>
<feature type="signal peptide" evidence="2">
    <location>
        <begin position="1"/>
        <end position="24"/>
    </location>
</feature>
<dbReference type="InterPro" id="IPR000169">
    <property type="entry name" value="Pept_cys_AS"/>
</dbReference>
<keyword evidence="4" id="KW-0378">Hydrolase</keyword>